<dbReference type="FunFam" id="3.30.200.20:FF:000163">
    <property type="entry name" value="SRSF protein kinase 2 isoform X1"/>
    <property type="match status" value="1"/>
</dbReference>
<dbReference type="PANTHER" id="PTHR47634:SF9">
    <property type="entry name" value="PROTEIN KINASE DOMAIN-CONTAINING PROTEIN-RELATED"/>
    <property type="match status" value="1"/>
</dbReference>
<evidence type="ECO:0000256" key="4">
    <source>
        <dbReference type="ARBA" id="ARBA00022741"/>
    </source>
</evidence>
<name>A0A1B6LEI1_9HEMI</name>
<reference evidence="14" key="1">
    <citation type="submission" date="2015-11" db="EMBL/GenBank/DDBJ databases">
        <title>De novo transcriptome assembly of four potential Pierce s Disease insect vectors from Arizona vineyards.</title>
        <authorList>
            <person name="Tassone E.E."/>
        </authorList>
    </citation>
    <scope>NUCLEOTIDE SEQUENCE</scope>
</reference>
<dbReference type="EMBL" id="GEBQ01017874">
    <property type="protein sequence ID" value="JAT22103.1"/>
    <property type="molecule type" value="Transcribed_RNA"/>
</dbReference>
<dbReference type="CDD" id="cd14136">
    <property type="entry name" value="STKc_SRPK"/>
    <property type="match status" value="1"/>
</dbReference>
<evidence type="ECO:0000313" key="13">
    <source>
        <dbReference type="EMBL" id="JAT20570.1"/>
    </source>
</evidence>
<dbReference type="Gene3D" id="1.10.510.10">
    <property type="entry name" value="Transferase(Phosphotransferase) domain 1"/>
    <property type="match status" value="1"/>
</dbReference>
<comment type="catalytic activity">
    <reaction evidence="8">
        <text>L-seryl-[protein] + ATP = O-phospho-L-seryl-[protein] + ADP + H(+)</text>
        <dbReference type="Rhea" id="RHEA:17989"/>
        <dbReference type="Rhea" id="RHEA-COMP:9863"/>
        <dbReference type="Rhea" id="RHEA-COMP:11604"/>
        <dbReference type="ChEBI" id="CHEBI:15378"/>
        <dbReference type="ChEBI" id="CHEBI:29999"/>
        <dbReference type="ChEBI" id="CHEBI:30616"/>
        <dbReference type="ChEBI" id="CHEBI:83421"/>
        <dbReference type="ChEBI" id="CHEBI:456216"/>
        <dbReference type="EC" id="2.7.11.1"/>
    </reaction>
</comment>
<dbReference type="GO" id="GO:0000245">
    <property type="term" value="P:spliceosomal complex assembly"/>
    <property type="evidence" value="ECO:0007669"/>
    <property type="project" value="TreeGrafter"/>
</dbReference>
<dbReference type="EMBL" id="GEBQ01019407">
    <property type="protein sequence ID" value="JAT20570.1"/>
    <property type="molecule type" value="Transcribed_RNA"/>
</dbReference>
<evidence type="ECO:0000256" key="8">
    <source>
        <dbReference type="ARBA" id="ARBA00048679"/>
    </source>
</evidence>
<dbReference type="PROSITE" id="PS00108">
    <property type="entry name" value="PROTEIN_KINASE_ST"/>
    <property type="match status" value="1"/>
</dbReference>
<dbReference type="PANTHER" id="PTHR47634">
    <property type="entry name" value="PROTEIN KINASE DOMAIN-CONTAINING PROTEIN-RELATED"/>
    <property type="match status" value="1"/>
</dbReference>
<evidence type="ECO:0000256" key="3">
    <source>
        <dbReference type="ARBA" id="ARBA00022679"/>
    </source>
</evidence>
<evidence type="ECO:0000256" key="9">
    <source>
        <dbReference type="PROSITE-ProRule" id="PRU10141"/>
    </source>
</evidence>
<dbReference type="Gene3D" id="3.30.200.20">
    <property type="entry name" value="Phosphorylase Kinase, domain 1"/>
    <property type="match status" value="1"/>
</dbReference>
<evidence type="ECO:0000313" key="12">
    <source>
        <dbReference type="EMBL" id="JAT16518.1"/>
    </source>
</evidence>
<dbReference type="PROSITE" id="PS00107">
    <property type="entry name" value="PROTEIN_KINASE_ATP"/>
    <property type="match status" value="1"/>
</dbReference>
<dbReference type="GO" id="GO:0050684">
    <property type="term" value="P:regulation of mRNA processing"/>
    <property type="evidence" value="ECO:0007669"/>
    <property type="project" value="TreeGrafter"/>
</dbReference>
<accession>A0A1B6LEI1</accession>
<proteinExistence type="predicted"/>
<comment type="catalytic activity">
    <reaction evidence="7">
        <text>L-threonyl-[protein] + ATP = O-phospho-L-threonyl-[protein] + ADP + H(+)</text>
        <dbReference type="Rhea" id="RHEA:46608"/>
        <dbReference type="Rhea" id="RHEA-COMP:11060"/>
        <dbReference type="Rhea" id="RHEA-COMP:11605"/>
        <dbReference type="ChEBI" id="CHEBI:15378"/>
        <dbReference type="ChEBI" id="CHEBI:30013"/>
        <dbReference type="ChEBI" id="CHEBI:30616"/>
        <dbReference type="ChEBI" id="CHEBI:61977"/>
        <dbReference type="ChEBI" id="CHEBI:456216"/>
        <dbReference type="EC" id="2.7.11.1"/>
    </reaction>
</comment>
<dbReference type="InterPro" id="IPR017441">
    <property type="entry name" value="Protein_kinase_ATP_BS"/>
</dbReference>
<organism evidence="14">
    <name type="scientific">Graphocephala atropunctata</name>
    <dbReference type="NCBI Taxonomy" id="36148"/>
    <lineage>
        <taxon>Eukaryota</taxon>
        <taxon>Metazoa</taxon>
        <taxon>Ecdysozoa</taxon>
        <taxon>Arthropoda</taxon>
        <taxon>Hexapoda</taxon>
        <taxon>Insecta</taxon>
        <taxon>Pterygota</taxon>
        <taxon>Neoptera</taxon>
        <taxon>Paraneoptera</taxon>
        <taxon>Hemiptera</taxon>
        <taxon>Auchenorrhyncha</taxon>
        <taxon>Membracoidea</taxon>
        <taxon>Cicadellidae</taxon>
        <taxon>Cicadellinae</taxon>
        <taxon>Cicadellini</taxon>
        <taxon>Graphocephala</taxon>
    </lineage>
</organism>
<keyword evidence="6 9" id="KW-0067">ATP-binding</keyword>
<dbReference type="SMART" id="SM00220">
    <property type="entry name" value="S_TKc"/>
    <property type="match status" value="1"/>
</dbReference>
<feature type="region of interest" description="Disordered" evidence="10">
    <location>
        <begin position="389"/>
        <end position="429"/>
    </location>
</feature>
<keyword evidence="2" id="KW-0723">Serine/threonine-protein kinase</keyword>
<dbReference type="GO" id="GO:0005737">
    <property type="term" value="C:cytoplasm"/>
    <property type="evidence" value="ECO:0007669"/>
    <property type="project" value="TreeGrafter"/>
</dbReference>
<gene>
    <name evidence="14" type="ORF">g.24317</name>
    <name evidence="12" type="ORF">g.24320</name>
    <name evidence="13" type="ORF">g.24323</name>
</gene>
<sequence length="653" mass="72912">MDSKEDVCDAGPEALVYSLQMEWLGLDGRPYVNNSVRIEWTEEDSRAVCEMPTKLSDSEFAPQEVDISGHCGRCLVQVFAFTALILLLLRGLGAQTARPPSFPPPALPIQTCQHVPKRICVSELLLVSKRSMSAAAVLQSCFTKPLVTARSEPRDFQTNDPVEAQEEELLNSEDDEEQEDHREYCRGGYHPVNIGDLFHCRYEIVRKLGWGHFSTVWLCWDLLEKEFVALKVVKSAPHYTETALDEIKLLKRVREADTSDPNRKRVVRLLNDFKMTGQNGTHVCMVFEVLGHNLLKLIIRSNYQGIPLENVKVIVKQVLEGLVYLHTKCNIIHTDIKPENILLCVDDSYVLRIAWEAANCWKRFGRLRGITPSELKTYKSFAEFEVGSCGTGSEESSAVVNLPPETSNGNNASSCNENGNSHSSTTSELGAEAAAVVSSSASSTYSTEASSISVTTDTKAGKFRKVMSCPDHQELRGENKDPVHQVCNISVKIADLGNACWVTHHFTEDIQTRQYRSLEVLLGCGYGPPADIWSTACMAFELATGDFLFEPHSGTGYNRDEDHLAHIVELLGAIPPHIINRGKNSKDYFTSSGELKHISKLKPWSMSEVLIEKYGWPPSTGRAFAEFLTPMLEFDPDRRWSAAQCLAHPWLQS</sequence>
<dbReference type="Pfam" id="PF00069">
    <property type="entry name" value="Pkinase"/>
    <property type="match status" value="2"/>
</dbReference>
<dbReference type="EC" id="2.7.11.1" evidence="1"/>
<dbReference type="SUPFAM" id="SSF56112">
    <property type="entry name" value="Protein kinase-like (PK-like)"/>
    <property type="match status" value="1"/>
</dbReference>
<dbReference type="InterPro" id="IPR000719">
    <property type="entry name" value="Prot_kinase_dom"/>
</dbReference>
<evidence type="ECO:0000256" key="5">
    <source>
        <dbReference type="ARBA" id="ARBA00022777"/>
    </source>
</evidence>
<feature type="compositionally biased region" description="Polar residues" evidence="10">
    <location>
        <begin position="391"/>
        <end position="428"/>
    </location>
</feature>
<keyword evidence="3" id="KW-0808">Transferase</keyword>
<keyword evidence="4 9" id="KW-0547">Nucleotide-binding</keyword>
<dbReference type="FunFam" id="1.10.510.10:FF:001037">
    <property type="entry name" value="SRSF protein kinase 2"/>
    <property type="match status" value="1"/>
</dbReference>
<evidence type="ECO:0000313" key="14">
    <source>
        <dbReference type="EMBL" id="JAT22103.1"/>
    </source>
</evidence>
<dbReference type="InterPro" id="IPR011009">
    <property type="entry name" value="Kinase-like_dom_sf"/>
</dbReference>
<evidence type="ECO:0000256" key="6">
    <source>
        <dbReference type="ARBA" id="ARBA00022840"/>
    </source>
</evidence>
<dbReference type="GO" id="GO:0005524">
    <property type="term" value="F:ATP binding"/>
    <property type="evidence" value="ECO:0007669"/>
    <property type="project" value="UniProtKB-UniRule"/>
</dbReference>
<dbReference type="AlphaFoldDB" id="A0A1B6LEI1"/>
<dbReference type="PROSITE" id="PS50011">
    <property type="entry name" value="PROTEIN_KINASE_DOM"/>
    <property type="match status" value="1"/>
</dbReference>
<dbReference type="InterPro" id="IPR051334">
    <property type="entry name" value="SRPK"/>
</dbReference>
<evidence type="ECO:0000256" key="2">
    <source>
        <dbReference type="ARBA" id="ARBA00022527"/>
    </source>
</evidence>
<dbReference type="FunFam" id="1.10.510.10:FF:000275">
    <property type="entry name" value="SRSF protein kinase 2 isoform X3"/>
    <property type="match status" value="1"/>
</dbReference>
<evidence type="ECO:0000256" key="7">
    <source>
        <dbReference type="ARBA" id="ARBA00047899"/>
    </source>
</evidence>
<evidence type="ECO:0000256" key="1">
    <source>
        <dbReference type="ARBA" id="ARBA00012513"/>
    </source>
</evidence>
<dbReference type="GO" id="GO:0005634">
    <property type="term" value="C:nucleus"/>
    <property type="evidence" value="ECO:0007669"/>
    <property type="project" value="TreeGrafter"/>
</dbReference>
<evidence type="ECO:0000259" key="11">
    <source>
        <dbReference type="PROSITE" id="PS50011"/>
    </source>
</evidence>
<keyword evidence="5" id="KW-0418">Kinase</keyword>
<dbReference type="GO" id="GO:0004674">
    <property type="term" value="F:protein serine/threonine kinase activity"/>
    <property type="evidence" value="ECO:0007669"/>
    <property type="project" value="UniProtKB-KW"/>
</dbReference>
<dbReference type="InterPro" id="IPR008271">
    <property type="entry name" value="Ser/Thr_kinase_AS"/>
</dbReference>
<evidence type="ECO:0000256" key="10">
    <source>
        <dbReference type="SAM" id="MobiDB-lite"/>
    </source>
</evidence>
<feature type="binding site" evidence="9">
    <location>
        <position position="231"/>
    </location>
    <ligand>
        <name>ATP</name>
        <dbReference type="ChEBI" id="CHEBI:30616"/>
    </ligand>
</feature>
<feature type="domain" description="Protein kinase" evidence="11">
    <location>
        <begin position="202"/>
        <end position="651"/>
    </location>
</feature>
<protein>
    <recommendedName>
        <fullName evidence="1">non-specific serine/threonine protein kinase</fullName>
        <ecNumber evidence="1">2.7.11.1</ecNumber>
    </recommendedName>
</protein>
<dbReference type="EMBL" id="GEBQ01023459">
    <property type="protein sequence ID" value="JAT16518.1"/>
    <property type="molecule type" value="Transcribed_RNA"/>
</dbReference>